<organism evidence="1 2">
    <name type="scientific">Fusarium oxysporum f. sp. rapae</name>
    <dbReference type="NCBI Taxonomy" id="485398"/>
    <lineage>
        <taxon>Eukaryota</taxon>
        <taxon>Fungi</taxon>
        <taxon>Dikarya</taxon>
        <taxon>Ascomycota</taxon>
        <taxon>Pezizomycotina</taxon>
        <taxon>Sordariomycetes</taxon>
        <taxon>Hypocreomycetidae</taxon>
        <taxon>Hypocreales</taxon>
        <taxon>Nectriaceae</taxon>
        <taxon>Fusarium</taxon>
        <taxon>Fusarium oxysporum species complex</taxon>
    </lineage>
</organism>
<evidence type="ECO:0000313" key="1">
    <source>
        <dbReference type="EMBL" id="KAG7411811.1"/>
    </source>
</evidence>
<dbReference type="Proteomes" id="UP000694050">
    <property type="component" value="Unassembled WGS sequence"/>
</dbReference>
<accession>A0A8J5NRS8</accession>
<protein>
    <recommendedName>
        <fullName evidence="3">CHAT domain-containing protein</fullName>
    </recommendedName>
</protein>
<dbReference type="PANTHER" id="PTHR19959">
    <property type="entry name" value="KINESIN LIGHT CHAIN"/>
    <property type="match status" value="1"/>
</dbReference>
<comment type="caution">
    <text evidence="1">The sequence shown here is derived from an EMBL/GenBank/DDBJ whole genome shotgun (WGS) entry which is preliminary data.</text>
</comment>
<sequence>MEYSQEIDDTRNLLNRLPPNYAGRGGLYDRLGAMLGERFGETGSIADIQEAVQSSREAVAATLPNHPTRAYYLNNHSNNLSDSFTATGNIQDMHEAVDSARESVRLTPEHDSSYSMYSSVLSSCLIDLYRQTNSLQNLSEAIQIGQRALESVPLGNPNRGAMLNNLGIALCLRFERLGNEADLDLSIEYGEQVVRQFGAFDPLILHNLGVRLSHKYTKSNNQLLLQRAMRNVQDALRNCSPNNPNRPMFCDTMSHILCQMSKLSSSQGHNYIERAIDMGRQAAQSTPAFTSSRATRLMNLSQALCTSFEQRGHVRDLEEALLIARVVFYARRTSQHEHGMRVANLSDVLFVHFKRFGMRKDLIDAVRIGKQALNTFPADDTHRTVWKRNMAVKLAELYMRDGTDQDIHESIKFIRYNLERLSQNDETKSENMADLGYALFCRYRRIGRRSDLDEAVQLLREALQSQTPQGYARASRLINLGAILAFTHENIEEAISIGEQALVWCPDSHYQFPTLQVNVGEWLCIRFAEEGDVSDINRAISLCRTALAATPLDSPDRAVRLEILSRCYLRRFEETRVSEDLSEATRLSHQAERTISTDHFGRPRILHTLAATLLTAARQSRQAVSSLEDAIKWERDAIDMLLPSSPERALYLSELSSMLREAFWREGRSELLEESINCAREAMSAATTNGSLKAAGIDALANRLHQKFENTGDIQSLQESVSLGRSALEITPENSRGRPTLLSNLALRIGSQSELLGDMRLLNQAIQDAKNACNHLTPRSFSPGNCLGILALLLHLRFTNLQSYNDIDEAILVGQRAVEEKTISNMEFTHAAQILGSCYLARYSRDKAINDLDLAESMFRRVLDGMTETQAHRPVTLAMLALVFGQRYIAQGLENGIEAAIRLTLEALEMETPYYLFHALTLCSLAGFYWERFRRLENICDLDRSVDTMKQAIAKLPSDHSLYSGLMRNLGTLLERRFTKTGNLQDQQDAISAFQAVIQSPNGSILHRVLGGRSAGLLCAQVGDWNRSCDNLTKAVKLMPRISPASLSREDQEYVLSGLTGLSSLAATASLQTGLGPAHALSLLELGRGIMSSLTLRLQSNNLELENNHPELWKEYEAAREKLTQPFSLQAVSEILGQSFLKTHIMLLKKGLADPITSGAAERSHQAVEDMERIEDQIRRIEGFERFQLPPNSEELMKLADLGPIVSFNVNEFGSDALVITKSEIRHVSLPKLLYNEVQLRAQQVVGQDRLSVGVHSNWNRRNKQMRKLLEWLWDAAVYDILGNLDLLSTSLENLPRIFWNTSGLMGVLPVHAAGYYRRESDLNALDHAISTYIPTILSLKSARQNPLVQLAETEQQVLTISMPETQGKTSLRVAKEIESIKNSFAPLRLTSLCVLESPTPSKAMEEIMKIALSWGKTKTGTQTASLFEN</sequence>
<name>A0A8J5NRS8_FUSOX</name>
<gene>
    <name evidence="1" type="ORF">Forpe1208_v008360</name>
</gene>
<dbReference type="EMBL" id="JAELUQ010000006">
    <property type="protein sequence ID" value="KAG7411811.1"/>
    <property type="molecule type" value="Genomic_DNA"/>
</dbReference>
<proteinExistence type="predicted"/>
<reference evidence="1" key="1">
    <citation type="submission" date="2021-04" db="EMBL/GenBank/DDBJ databases">
        <title>First draft genome resource for Brassicaceae pathogens Fusarium oxysporum f. sp. raphani and Fusarium oxysporum f. sp. rapae.</title>
        <authorList>
            <person name="Asai S."/>
        </authorList>
    </citation>
    <scope>NUCLEOTIDE SEQUENCE</scope>
    <source>
        <strain evidence="1">Tf1208</strain>
    </source>
</reference>
<evidence type="ECO:0008006" key="3">
    <source>
        <dbReference type="Google" id="ProtNLM"/>
    </source>
</evidence>
<dbReference type="PANTHER" id="PTHR19959:SF119">
    <property type="entry name" value="FUNGAL LIPASE-LIKE DOMAIN-CONTAINING PROTEIN"/>
    <property type="match status" value="1"/>
</dbReference>
<evidence type="ECO:0000313" key="2">
    <source>
        <dbReference type="Proteomes" id="UP000694050"/>
    </source>
</evidence>